<feature type="domain" description="EF-hand" evidence="8">
    <location>
        <begin position="214"/>
        <end position="249"/>
    </location>
</feature>
<feature type="domain" description="EH" evidence="7">
    <location>
        <begin position="170"/>
        <end position="271"/>
    </location>
</feature>
<evidence type="ECO:0000259" key="8">
    <source>
        <dbReference type="PROSITE" id="PS50222"/>
    </source>
</evidence>
<keyword evidence="6" id="KW-0472">Membrane</keyword>
<reference evidence="10" key="1">
    <citation type="submission" date="2015-08" db="UniProtKB">
        <authorList>
            <consortium name="WormBaseParasite"/>
        </authorList>
    </citation>
    <scope>IDENTIFICATION</scope>
</reference>
<feature type="compositionally biased region" description="Low complexity" evidence="5">
    <location>
        <begin position="66"/>
        <end position="82"/>
    </location>
</feature>
<name>A0A0K0E8J1_STRER</name>
<evidence type="ECO:0000256" key="1">
    <source>
        <dbReference type="ARBA" id="ARBA00009986"/>
    </source>
</evidence>
<keyword evidence="3" id="KW-0560">Oxidoreductase</keyword>
<dbReference type="Pfam" id="PF00171">
    <property type="entry name" value="Aldedh"/>
    <property type="match status" value="1"/>
</dbReference>
<dbReference type="InterPro" id="IPR011992">
    <property type="entry name" value="EF-hand-dom_pair"/>
</dbReference>
<dbReference type="GO" id="GO:0006081">
    <property type="term" value="P:aldehyde metabolic process"/>
    <property type="evidence" value="ECO:0007669"/>
    <property type="project" value="InterPro"/>
</dbReference>
<keyword evidence="6" id="KW-0812">Transmembrane</keyword>
<dbReference type="GO" id="GO:0004029">
    <property type="term" value="F:aldehyde dehydrogenase (NAD+) activity"/>
    <property type="evidence" value="ECO:0007669"/>
    <property type="project" value="TreeGrafter"/>
</dbReference>
<feature type="region of interest" description="Disordered" evidence="5">
    <location>
        <begin position="138"/>
        <end position="162"/>
    </location>
</feature>
<dbReference type="InterPro" id="IPR018247">
    <property type="entry name" value="EF_Hand_1_Ca_BS"/>
</dbReference>
<evidence type="ECO:0000256" key="5">
    <source>
        <dbReference type="SAM" id="MobiDB-lite"/>
    </source>
</evidence>
<dbReference type="InterPro" id="IPR012394">
    <property type="entry name" value="Aldehyde_DH_NAD(P)"/>
</dbReference>
<dbReference type="SUPFAM" id="SSF53720">
    <property type="entry name" value="ALDH-like"/>
    <property type="match status" value="1"/>
</dbReference>
<dbReference type="PROSITE" id="PS50222">
    <property type="entry name" value="EF_HAND_2"/>
    <property type="match status" value="1"/>
</dbReference>
<dbReference type="GO" id="GO:0005737">
    <property type="term" value="C:cytoplasm"/>
    <property type="evidence" value="ECO:0007669"/>
    <property type="project" value="TreeGrafter"/>
</dbReference>
<protein>
    <submittedName>
        <fullName evidence="11">EF-hand domain-containing protein</fullName>
    </submittedName>
    <submittedName>
        <fullName evidence="10">RalBP1-associated Eps domain-containing protein 1</fullName>
    </submittedName>
</protein>
<dbReference type="Proteomes" id="UP000035681">
    <property type="component" value="Unplaced"/>
</dbReference>
<dbReference type="Gene3D" id="1.10.238.10">
    <property type="entry name" value="EF-hand"/>
    <property type="match status" value="1"/>
</dbReference>
<keyword evidence="9" id="KW-1185">Reference proteome</keyword>
<evidence type="ECO:0000256" key="3">
    <source>
        <dbReference type="ARBA" id="ARBA00023002"/>
    </source>
</evidence>
<evidence type="ECO:0000313" key="10">
    <source>
        <dbReference type="WBParaSite" id="SSTP_0000582300.1"/>
    </source>
</evidence>
<feature type="compositionally biased region" description="Low complexity" evidence="5">
    <location>
        <begin position="107"/>
        <end position="117"/>
    </location>
</feature>
<evidence type="ECO:0000313" key="11">
    <source>
        <dbReference type="WBParaSite" id="TCONS_00002995.p1"/>
    </source>
</evidence>
<evidence type="ECO:0000256" key="4">
    <source>
        <dbReference type="ARBA" id="ARBA00023027"/>
    </source>
</evidence>
<dbReference type="CDD" id="cd07087">
    <property type="entry name" value="ALDH_F3-13-14_CALDH-like"/>
    <property type="match status" value="1"/>
</dbReference>
<dbReference type="AlphaFoldDB" id="A0A0K0E8J1"/>
<dbReference type="FunFam" id="3.40.605.10:FF:000004">
    <property type="entry name" value="Aldehyde dehydrogenase"/>
    <property type="match status" value="1"/>
</dbReference>
<keyword evidence="2" id="KW-0106">Calcium</keyword>
<feature type="compositionally biased region" description="Polar residues" evidence="5">
    <location>
        <begin position="51"/>
        <end position="65"/>
    </location>
</feature>
<dbReference type="InterPro" id="IPR015590">
    <property type="entry name" value="Aldehyde_DH_dom"/>
</dbReference>
<evidence type="ECO:0000313" key="9">
    <source>
        <dbReference type="Proteomes" id="UP000035681"/>
    </source>
</evidence>
<dbReference type="STRING" id="6248.A0A0K0E8J1"/>
<dbReference type="WBParaSite" id="TCONS_00002995.p1">
    <property type="protein sequence ID" value="TCONS_00002995.p1"/>
    <property type="gene ID" value="XLOC_002767"/>
</dbReference>
<keyword evidence="4" id="KW-0520">NAD</keyword>
<dbReference type="InterPro" id="IPR000261">
    <property type="entry name" value="EH_dom"/>
</dbReference>
<feature type="region of interest" description="Disordered" evidence="5">
    <location>
        <begin position="265"/>
        <end position="302"/>
    </location>
</feature>
<evidence type="ECO:0000256" key="6">
    <source>
        <dbReference type="SAM" id="Phobius"/>
    </source>
</evidence>
<dbReference type="Pfam" id="PF12763">
    <property type="entry name" value="EH"/>
    <property type="match status" value="1"/>
</dbReference>
<dbReference type="InterPro" id="IPR016162">
    <property type="entry name" value="Ald_DH_N"/>
</dbReference>
<dbReference type="GO" id="GO:0005509">
    <property type="term" value="F:calcium ion binding"/>
    <property type="evidence" value="ECO:0007669"/>
    <property type="project" value="InterPro"/>
</dbReference>
<dbReference type="PANTHER" id="PTHR43570">
    <property type="entry name" value="ALDEHYDE DEHYDROGENASE"/>
    <property type="match status" value="1"/>
</dbReference>
<proteinExistence type="inferred from homology"/>
<dbReference type="PANTHER" id="PTHR43570:SF16">
    <property type="entry name" value="ALDEHYDE DEHYDROGENASE TYPE III, ISOFORM Q"/>
    <property type="match status" value="1"/>
</dbReference>
<dbReference type="SUPFAM" id="SSF47473">
    <property type="entry name" value="EF-hand"/>
    <property type="match status" value="1"/>
</dbReference>
<dbReference type="WBParaSite" id="SSTP_0000582300.1">
    <property type="protein sequence ID" value="SSTP_0000582300.1"/>
    <property type="gene ID" value="SSTP_0000582300"/>
</dbReference>
<feature type="compositionally biased region" description="Polar residues" evidence="5">
    <location>
        <begin position="277"/>
        <end position="302"/>
    </location>
</feature>
<accession>A0A0K0E8J1</accession>
<dbReference type="Gene3D" id="3.40.605.10">
    <property type="entry name" value="Aldehyde Dehydrogenase, Chain A, domain 1"/>
    <property type="match status" value="1"/>
</dbReference>
<dbReference type="InterPro" id="IPR016163">
    <property type="entry name" value="Ald_DH_C"/>
</dbReference>
<evidence type="ECO:0000256" key="2">
    <source>
        <dbReference type="ARBA" id="ARBA00022837"/>
    </source>
</evidence>
<dbReference type="FunFam" id="3.40.309.10:FF:000003">
    <property type="entry name" value="Aldehyde dehydrogenase"/>
    <property type="match status" value="1"/>
</dbReference>
<sequence>MSNALEKNLILESKASLNASIDWNQKTDKEIPNYNNQSLHKKDEKGDTLSLKETSNLEKTWTNFGNSPNSSLNDNDDCSVNSENKEFSFGKEGTSTTTSESEDDNYYDSSSLSSSDATESETERKNLLCDDDDLEHENCDAVSNVPSPPSSISTPRSSPSPTIFTMTNEQKSYYEKCFLHLQSACNGPNYQATLSGAVKGNSEIVMDFFEKSKLPPEELSRIWLLSDVNEDGFLNLEEFSMAMHLVVLRIKGGIKIPQFLPDEVRPREEKPRENEFNESLTSSTTCSSNMDNESKKSWQQFDKSNSDEGNIIYLSEHSKISNDSTFNNPIIHDSSMNMSGDNIMSNFSKTPPLIVDQTPRAKKLSNSPATIVKSSTPVLISPIFDNDLIDHPLPPPRPLNFKSGKGHGRSASLDTNALNSILMGNMSHSENESINLSVHNKVVPSTENGELYKSSYSDKGKLLIRNNLNEEKKCKYFIDASVQTDTLTNTDFDHLAKQLDSLLKSTPSGENSFSEQSNEFLFDKSNLTFEERCHLLRKFNWQLEQERSTLIQIRLQLQLQSRRNFKQKFSRYLNDISRMNFHDLINNQREYFLSKKCQNLSSRKESLKILKNAITNNVDNLTEAVYKDLRRNTDNTYILEIASALQEIDYFLNNLDEWSKNEYVQLTHMTAFDSAFIQKQPKGVILIISPWNYPISMILLPLIPCIAAGNTVIIKPSEMAPATSQAFYDLFSKYFSPNQICVVQGGIPETTDLLKCKFDHIFYTGCPPVAKIIMKAAAEHLTPVTLELGGKCPVFVDKDADINITGKRIAWGKWLNCGQTCLAPDYILTTEDVKPKLISSLKNALFEFYGEDVQSSKDYSRIINNRHWNRLSNLLKKTNGTILIQEGTPDEDDLFIPPTIIDVSKDDPFMEDEIFGPILPIITVKDIDDAIEYIKNGERPLASYIFTRSKTSCERFLNDVISGGCTINDVIMHLTVDTLPFGGIGTSGMGRYRGKFGFDTFTHEKAVLKKGFFLESLMKMRYPPMNKKKFNNLKYLQSFRLSIPFSIPWFSIISCIGAFVIGYFSSFISR</sequence>
<evidence type="ECO:0000259" key="7">
    <source>
        <dbReference type="PROSITE" id="PS50031"/>
    </source>
</evidence>
<feature type="compositionally biased region" description="Basic and acidic residues" evidence="5">
    <location>
        <begin position="265"/>
        <end position="275"/>
    </location>
</feature>
<feature type="region of interest" description="Disordered" evidence="5">
    <location>
        <begin position="24"/>
        <end position="124"/>
    </location>
</feature>
<organism evidence="10">
    <name type="scientific">Strongyloides stercoralis</name>
    <name type="common">Threadworm</name>
    <dbReference type="NCBI Taxonomy" id="6248"/>
    <lineage>
        <taxon>Eukaryota</taxon>
        <taxon>Metazoa</taxon>
        <taxon>Ecdysozoa</taxon>
        <taxon>Nematoda</taxon>
        <taxon>Chromadorea</taxon>
        <taxon>Rhabditida</taxon>
        <taxon>Tylenchina</taxon>
        <taxon>Panagrolaimomorpha</taxon>
        <taxon>Strongyloidoidea</taxon>
        <taxon>Strongyloididae</taxon>
        <taxon>Strongyloides</taxon>
    </lineage>
</organism>
<keyword evidence="6" id="KW-1133">Transmembrane helix</keyword>
<dbReference type="SMART" id="SM00027">
    <property type="entry name" value="EH"/>
    <property type="match status" value="1"/>
</dbReference>
<dbReference type="PROSITE" id="PS00018">
    <property type="entry name" value="EF_HAND_1"/>
    <property type="match status" value="1"/>
</dbReference>
<dbReference type="InterPro" id="IPR002048">
    <property type="entry name" value="EF_hand_dom"/>
</dbReference>
<feature type="transmembrane region" description="Helical" evidence="6">
    <location>
        <begin position="1047"/>
        <end position="1068"/>
    </location>
</feature>
<dbReference type="InterPro" id="IPR016161">
    <property type="entry name" value="Ald_DH/histidinol_DH"/>
</dbReference>
<dbReference type="Gene3D" id="3.40.309.10">
    <property type="entry name" value="Aldehyde Dehydrogenase, Chain A, domain 2"/>
    <property type="match status" value="1"/>
</dbReference>
<dbReference type="PROSITE" id="PS50031">
    <property type="entry name" value="EH"/>
    <property type="match status" value="1"/>
</dbReference>
<feature type="compositionally biased region" description="Low complexity" evidence="5">
    <location>
        <begin position="150"/>
        <end position="162"/>
    </location>
</feature>
<comment type="similarity">
    <text evidence="1">Belongs to the aldehyde dehydrogenase family.</text>
</comment>
<dbReference type="CDD" id="cd00052">
    <property type="entry name" value="EH"/>
    <property type="match status" value="1"/>
</dbReference>